<dbReference type="InterPro" id="IPR011049">
    <property type="entry name" value="Serralysin-like_metalloprot_C"/>
</dbReference>
<accession>A0A926WKP7</accession>
<keyword evidence="2" id="KW-1185">Reference proteome</keyword>
<dbReference type="EMBL" id="JACJQU010000023">
    <property type="protein sequence ID" value="MBD2296418.1"/>
    <property type="molecule type" value="Genomic_DNA"/>
</dbReference>
<dbReference type="PANTHER" id="PTHR40274:SF3">
    <property type="entry name" value="VIRGINIAMYCIN B LYASE"/>
    <property type="match status" value="1"/>
</dbReference>
<protein>
    <submittedName>
        <fullName evidence="1">Uncharacterized protein</fullName>
    </submittedName>
</protein>
<dbReference type="InterPro" id="IPR001343">
    <property type="entry name" value="Hemolysn_Ca-bd"/>
</dbReference>
<dbReference type="Pfam" id="PF00353">
    <property type="entry name" value="HemolysinCabind"/>
    <property type="match status" value="4"/>
</dbReference>
<evidence type="ECO:0000313" key="1">
    <source>
        <dbReference type="EMBL" id="MBD2296418.1"/>
    </source>
</evidence>
<organism evidence="1 2">
    <name type="scientific">Anabaena sphaerica FACHB-251</name>
    <dbReference type="NCBI Taxonomy" id="2692883"/>
    <lineage>
        <taxon>Bacteria</taxon>
        <taxon>Bacillati</taxon>
        <taxon>Cyanobacteriota</taxon>
        <taxon>Cyanophyceae</taxon>
        <taxon>Nostocales</taxon>
        <taxon>Nostocaceae</taxon>
        <taxon>Anabaena</taxon>
    </lineage>
</organism>
<dbReference type="InterPro" id="IPR051344">
    <property type="entry name" value="Vgb"/>
</dbReference>
<name>A0A926WKP7_9NOST</name>
<dbReference type="Gene3D" id="2.150.10.10">
    <property type="entry name" value="Serralysin-like metalloprotease, C-terminal"/>
    <property type="match status" value="1"/>
</dbReference>
<dbReference type="PRINTS" id="PR00313">
    <property type="entry name" value="CABNDNGRPT"/>
</dbReference>
<dbReference type="Proteomes" id="UP000662185">
    <property type="component" value="Unassembled WGS sequence"/>
</dbReference>
<dbReference type="Gene3D" id="2.120.10.30">
    <property type="entry name" value="TolB, C-terminal domain"/>
    <property type="match status" value="1"/>
</dbReference>
<dbReference type="AlphaFoldDB" id="A0A926WKP7"/>
<dbReference type="PANTHER" id="PTHR40274">
    <property type="entry name" value="VIRGINIAMYCIN B LYASE"/>
    <property type="match status" value="1"/>
</dbReference>
<sequence>MQNRNSSFLVGNTRGDNVLRFDAATGNYLGEFITAALGGLKNPDTLLFGPDGNGDGKSDLYVASGSELGSSSILRFDGQTGNFIDVFIGDNPDTDEDETGGLIRPYGVAYGLDGNFYVSSFFSDQILRYNGTTGEFIDVFAQGNAQAGGLNGPNGLLFINNSLYVTTQGSVAKVNLDTGEVSADFSAGLPSQVLRYDSLAAGTTPTVFATPSPSPESLGFVSLLGLAVAKDGDLYVSDFANGIQRYDLETGNLVKTVSTNYTTETPPSNNFIGGLAFAPNGDLLTVGFNRTTEQGAILQYDTQGGSPVNLYEILVPTNPVLERPIGITFFPTESKLVFGTPGNDDLTAGVDLEAISDIVFTGAGDDKVDLAIKSYASNNRIFLGSGNDIIYVRNSDRAFGGSGDDVFDATDGKGGSRMSGGAGNDTFYLGSGDRALGGAGADLFVVQSGGDNLLAGGAGADEFQIVTAELPEAANTILDFEIGIDVISIRGAATLGISAATLVLHEIGGNTEISFGDKTLAILNSVHGLDVNMIKFSS</sequence>
<dbReference type="SUPFAM" id="SSF51120">
    <property type="entry name" value="beta-Roll"/>
    <property type="match status" value="1"/>
</dbReference>
<evidence type="ECO:0000313" key="2">
    <source>
        <dbReference type="Proteomes" id="UP000662185"/>
    </source>
</evidence>
<dbReference type="GO" id="GO:0005509">
    <property type="term" value="F:calcium ion binding"/>
    <property type="evidence" value="ECO:0007669"/>
    <property type="project" value="InterPro"/>
</dbReference>
<dbReference type="InterPro" id="IPR011042">
    <property type="entry name" value="6-blade_b-propeller_TolB-like"/>
</dbReference>
<dbReference type="RefSeq" id="WP_190564540.1">
    <property type="nucleotide sequence ID" value="NZ_JACJQU010000023.1"/>
</dbReference>
<comment type="caution">
    <text evidence="1">The sequence shown here is derived from an EMBL/GenBank/DDBJ whole genome shotgun (WGS) entry which is preliminary data.</text>
</comment>
<reference evidence="2" key="1">
    <citation type="journal article" date="2020" name="ISME J.">
        <title>Comparative genomics reveals insights into cyanobacterial evolution and habitat adaptation.</title>
        <authorList>
            <person name="Chen M.Y."/>
            <person name="Teng W.K."/>
            <person name="Zhao L."/>
            <person name="Hu C.X."/>
            <person name="Zhou Y.K."/>
            <person name="Han B.P."/>
            <person name="Song L.R."/>
            <person name="Shu W.S."/>
        </authorList>
    </citation>
    <scope>NUCLEOTIDE SEQUENCE [LARGE SCALE GENOMIC DNA]</scope>
    <source>
        <strain evidence="2">FACHB-251</strain>
    </source>
</reference>
<gene>
    <name evidence="1" type="ORF">H6G06_23780</name>
</gene>
<proteinExistence type="predicted"/>
<dbReference type="SUPFAM" id="SSF63829">
    <property type="entry name" value="Calcium-dependent phosphotriesterase"/>
    <property type="match status" value="1"/>
</dbReference>